<feature type="region of interest" description="Disordered" evidence="14">
    <location>
        <begin position="960"/>
        <end position="983"/>
    </location>
</feature>
<feature type="non-terminal residue" evidence="16">
    <location>
        <position position="1"/>
    </location>
</feature>
<keyword evidence="9 16" id="KW-0418">Kinase</keyword>
<comment type="catalytic activity">
    <reaction evidence="11">
        <text>L-threonyl-[protein] + ATP = O-phospho-L-threonyl-[protein] + ADP + H(+)</text>
        <dbReference type="Rhea" id="RHEA:46608"/>
        <dbReference type="Rhea" id="RHEA-COMP:11060"/>
        <dbReference type="Rhea" id="RHEA-COMP:11605"/>
        <dbReference type="ChEBI" id="CHEBI:15378"/>
        <dbReference type="ChEBI" id="CHEBI:30013"/>
        <dbReference type="ChEBI" id="CHEBI:30616"/>
        <dbReference type="ChEBI" id="CHEBI:61977"/>
        <dbReference type="ChEBI" id="CHEBI:456216"/>
        <dbReference type="EC" id="2.7.11.1"/>
    </reaction>
</comment>
<proteinExistence type="predicted"/>
<feature type="compositionally biased region" description="Basic residues" evidence="14">
    <location>
        <begin position="1027"/>
        <end position="1037"/>
    </location>
</feature>
<feature type="region of interest" description="Disordered" evidence="14">
    <location>
        <begin position="786"/>
        <end position="844"/>
    </location>
</feature>
<dbReference type="InterPro" id="IPR050588">
    <property type="entry name" value="WNK_Ser-Thr_kinase"/>
</dbReference>
<feature type="compositionally biased region" description="Low complexity" evidence="14">
    <location>
        <begin position="480"/>
        <end position="490"/>
    </location>
</feature>
<dbReference type="Gene3D" id="1.10.510.10">
    <property type="entry name" value="Transferase(Phosphotransferase) domain 1"/>
    <property type="match status" value="1"/>
</dbReference>
<feature type="region of interest" description="Disordered" evidence="14">
    <location>
        <begin position="1311"/>
        <end position="1373"/>
    </location>
</feature>
<dbReference type="InterPro" id="IPR008271">
    <property type="entry name" value="Ser/Thr_kinase_AS"/>
</dbReference>
<evidence type="ECO:0000256" key="14">
    <source>
        <dbReference type="SAM" id="MobiDB-lite"/>
    </source>
</evidence>
<feature type="compositionally biased region" description="Low complexity" evidence="14">
    <location>
        <begin position="1509"/>
        <end position="1522"/>
    </location>
</feature>
<keyword evidence="13" id="KW-0175">Coiled coil</keyword>
<evidence type="ECO:0000256" key="9">
    <source>
        <dbReference type="ARBA" id="ARBA00022777"/>
    </source>
</evidence>
<feature type="region of interest" description="Disordered" evidence="14">
    <location>
        <begin position="1127"/>
        <end position="1164"/>
    </location>
</feature>
<evidence type="ECO:0000256" key="11">
    <source>
        <dbReference type="ARBA" id="ARBA00047899"/>
    </source>
</evidence>
<keyword evidence="17" id="KW-1185">Reference proteome</keyword>
<feature type="region of interest" description="Disordered" evidence="14">
    <location>
        <begin position="466"/>
        <end position="490"/>
    </location>
</feature>
<reference evidence="16" key="1">
    <citation type="submission" date="2020-02" db="EMBL/GenBank/DDBJ databases">
        <title>Bird 10,000 Genomes (B10K) Project - Family phase.</title>
        <authorList>
            <person name="Zhang G."/>
        </authorList>
    </citation>
    <scope>NUCLEOTIDE SEQUENCE</scope>
    <source>
        <strain evidence="16">B10K-IZ-033-77</strain>
    </source>
</reference>
<feature type="compositionally biased region" description="Polar residues" evidence="14">
    <location>
        <begin position="1997"/>
        <end position="2007"/>
    </location>
</feature>
<feature type="coiled-coil region" evidence="13">
    <location>
        <begin position="1725"/>
        <end position="1752"/>
    </location>
</feature>
<feature type="compositionally biased region" description="Polar residues" evidence="14">
    <location>
        <begin position="1975"/>
        <end position="1984"/>
    </location>
</feature>
<evidence type="ECO:0000256" key="6">
    <source>
        <dbReference type="ARBA" id="ARBA00022553"/>
    </source>
</evidence>
<evidence type="ECO:0000256" key="1">
    <source>
        <dbReference type="ARBA" id="ARBA00001946"/>
    </source>
</evidence>
<dbReference type="Proteomes" id="UP000603297">
    <property type="component" value="Unassembled WGS sequence"/>
</dbReference>
<feature type="compositionally biased region" description="Polar residues" evidence="14">
    <location>
        <begin position="466"/>
        <end position="479"/>
    </location>
</feature>
<dbReference type="CDD" id="cd14032">
    <property type="entry name" value="STKc_WNK2_like"/>
    <property type="match status" value="1"/>
</dbReference>
<dbReference type="InterPro" id="IPR011009">
    <property type="entry name" value="Kinase-like_dom_sf"/>
</dbReference>
<dbReference type="GO" id="GO:0004674">
    <property type="term" value="F:protein serine/threonine kinase activity"/>
    <property type="evidence" value="ECO:0007669"/>
    <property type="project" value="UniProtKB-KW"/>
</dbReference>
<dbReference type="GO" id="GO:0005737">
    <property type="term" value="C:cytoplasm"/>
    <property type="evidence" value="ECO:0007669"/>
    <property type="project" value="UniProtKB-SubCell"/>
</dbReference>
<evidence type="ECO:0000256" key="4">
    <source>
        <dbReference type="ARBA" id="ARBA00022490"/>
    </source>
</evidence>
<feature type="compositionally biased region" description="Polar residues" evidence="14">
    <location>
        <begin position="1794"/>
        <end position="1809"/>
    </location>
</feature>
<feature type="domain" description="Protein kinase" evidence="15">
    <location>
        <begin position="56"/>
        <end position="314"/>
    </location>
</feature>
<organism evidence="16 17">
    <name type="scientific">Pteruthius melanotis</name>
    <dbReference type="NCBI Taxonomy" id="357074"/>
    <lineage>
        <taxon>Eukaryota</taxon>
        <taxon>Metazoa</taxon>
        <taxon>Chordata</taxon>
        <taxon>Craniata</taxon>
        <taxon>Vertebrata</taxon>
        <taxon>Euteleostomi</taxon>
        <taxon>Archelosauria</taxon>
        <taxon>Archosauria</taxon>
        <taxon>Dinosauria</taxon>
        <taxon>Saurischia</taxon>
        <taxon>Theropoda</taxon>
        <taxon>Coelurosauria</taxon>
        <taxon>Aves</taxon>
        <taxon>Neognathae</taxon>
        <taxon>Neoaves</taxon>
        <taxon>Telluraves</taxon>
        <taxon>Australaves</taxon>
        <taxon>Passeriformes</taxon>
        <taxon>Sylvioidea</taxon>
        <taxon>Timaliidae</taxon>
        <taxon>Pteruthius</taxon>
    </lineage>
</organism>
<evidence type="ECO:0000313" key="17">
    <source>
        <dbReference type="Proteomes" id="UP000603297"/>
    </source>
</evidence>
<feature type="region of interest" description="Disordered" evidence="14">
    <location>
        <begin position="1763"/>
        <end position="1833"/>
    </location>
</feature>
<comment type="caution">
    <text evidence="16">The sequence shown here is derived from an EMBL/GenBank/DDBJ whole genome shotgun (WGS) entry which is preliminary data.</text>
</comment>
<dbReference type="InterPro" id="IPR056865">
    <property type="entry name" value="CCTL2_WNK"/>
</dbReference>
<evidence type="ECO:0000256" key="3">
    <source>
        <dbReference type="ARBA" id="ARBA00012513"/>
    </source>
</evidence>
<feature type="compositionally biased region" description="Basic residues" evidence="14">
    <location>
        <begin position="1775"/>
        <end position="1787"/>
    </location>
</feature>
<feature type="compositionally biased region" description="Basic and acidic residues" evidence="14">
    <location>
        <begin position="1810"/>
        <end position="1820"/>
    </location>
</feature>
<dbReference type="Pfam" id="PF24889">
    <property type="entry name" value="CCTL2_WNK"/>
    <property type="match status" value="1"/>
</dbReference>
<evidence type="ECO:0000256" key="8">
    <source>
        <dbReference type="ARBA" id="ARBA00022741"/>
    </source>
</evidence>
<accession>A0A852MW09</accession>
<feature type="region of interest" description="Disordered" evidence="14">
    <location>
        <begin position="1633"/>
        <end position="1662"/>
    </location>
</feature>
<dbReference type="FunFam" id="3.30.200.20:FF:000494">
    <property type="entry name" value="serine/threonine-protein kinase WNK2 isoform X2"/>
    <property type="match status" value="1"/>
</dbReference>
<dbReference type="Gene3D" id="3.10.20.90">
    <property type="entry name" value="Phosphatidylinositol 3-kinase Catalytic Subunit, Chain A, domain 1"/>
    <property type="match status" value="2"/>
</dbReference>
<evidence type="ECO:0000259" key="15">
    <source>
        <dbReference type="PROSITE" id="PS50011"/>
    </source>
</evidence>
<feature type="non-terminal residue" evidence="16">
    <location>
        <position position="2007"/>
    </location>
</feature>
<protein>
    <recommendedName>
        <fullName evidence="3">non-specific serine/threonine protein kinase</fullName>
        <ecNumber evidence="3">2.7.11.1</ecNumber>
    </recommendedName>
</protein>
<feature type="region of interest" description="Disordered" evidence="14">
    <location>
        <begin position="1"/>
        <end position="47"/>
    </location>
</feature>
<gene>
    <name evidence="16" type="primary">Wnk2</name>
    <name evidence="16" type="ORF">PTEMEL_R02838</name>
</gene>
<evidence type="ECO:0000313" key="16">
    <source>
        <dbReference type="EMBL" id="NXY09732.1"/>
    </source>
</evidence>
<dbReference type="Gene3D" id="3.30.200.20">
    <property type="entry name" value="Phosphorylase Kinase, domain 1"/>
    <property type="match status" value="1"/>
</dbReference>
<dbReference type="FunFam" id="3.10.20.90:FF:000012">
    <property type="entry name" value="Serine/threonine-protein kinase WNK1 isoform 2"/>
    <property type="match status" value="1"/>
</dbReference>
<dbReference type="EC" id="2.7.11.1" evidence="3"/>
<keyword evidence="7" id="KW-0808">Transferase</keyword>
<feature type="compositionally biased region" description="Basic and acidic residues" evidence="14">
    <location>
        <begin position="9"/>
        <end position="37"/>
    </location>
</feature>
<evidence type="ECO:0000256" key="2">
    <source>
        <dbReference type="ARBA" id="ARBA00004496"/>
    </source>
</evidence>
<dbReference type="FunFam" id="3.10.20.90:FF:000007">
    <property type="entry name" value="Serine/threonine-protein kinase WNK1 isoform 1"/>
    <property type="match status" value="1"/>
</dbReference>
<keyword evidence="4" id="KW-0963">Cytoplasm</keyword>
<dbReference type="InterPro" id="IPR024678">
    <property type="entry name" value="Kinase_OSR1/WNK_CCT"/>
</dbReference>
<feature type="compositionally biased region" description="Low complexity" evidence="14">
    <location>
        <begin position="1332"/>
        <end position="1343"/>
    </location>
</feature>
<comment type="cofactor">
    <cofactor evidence="1">
        <name>Mg(2+)</name>
        <dbReference type="ChEBI" id="CHEBI:18420"/>
    </cofactor>
</comment>
<dbReference type="Pfam" id="PF00069">
    <property type="entry name" value="Pkinase"/>
    <property type="match status" value="1"/>
</dbReference>
<name>A0A852MW09_9PASS</name>
<feature type="compositionally biased region" description="Basic and acidic residues" evidence="14">
    <location>
        <begin position="1146"/>
        <end position="1158"/>
    </location>
</feature>
<dbReference type="FunFam" id="1.10.510.10:FF:000006">
    <property type="entry name" value="Serine/threonine-protein kinase WNK1 isoform 2"/>
    <property type="match status" value="1"/>
</dbReference>
<evidence type="ECO:0000256" key="7">
    <source>
        <dbReference type="ARBA" id="ARBA00022679"/>
    </source>
</evidence>
<feature type="compositionally biased region" description="Pro residues" evidence="14">
    <location>
        <begin position="804"/>
        <end position="824"/>
    </location>
</feature>
<keyword evidence="10" id="KW-0067">ATP-binding</keyword>
<dbReference type="OrthoDB" id="4062651at2759"/>
<feature type="region of interest" description="Disordered" evidence="14">
    <location>
        <begin position="1509"/>
        <end position="1575"/>
    </location>
</feature>
<dbReference type="SUPFAM" id="SSF56112">
    <property type="entry name" value="Protein kinase-like (PK-like)"/>
    <property type="match status" value="1"/>
</dbReference>
<feature type="compositionally biased region" description="Low complexity" evidence="14">
    <location>
        <begin position="1649"/>
        <end position="1662"/>
    </location>
</feature>
<evidence type="ECO:0000256" key="5">
    <source>
        <dbReference type="ARBA" id="ARBA00022527"/>
    </source>
</evidence>
<comment type="subcellular location">
    <subcellularLocation>
        <location evidence="2">Cytoplasm</location>
    </subcellularLocation>
</comment>
<comment type="catalytic activity">
    <reaction evidence="12">
        <text>L-seryl-[protein] + ATP = O-phospho-L-seryl-[protein] + ADP + H(+)</text>
        <dbReference type="Rhea" id="RHEA:17989"/>
        <dbReference type="Rhea" id="RHEA-COMP:9863"/>
        <dbReference type="Rhea" id="RHEA-COMP:11604"/>
        <dbReference type="ChEBI" id="CHEBI:15378"/>
        <dbReference type="ChEBI" id="CHEBI:29999"/>
        <dbReference type="ChEBI" id="CHEBI:30616"/>
        <dbReference type="ChEBI" id="CHEBI:83421"/>
        <dbReference type="ChEBI" id="CHEBI:456216"/>
        <dbReference type="EC" id="2.7.11.1"/>
    </reaction>
</comment>
<sequence length="2007" mass="214632">ASGSAAGAEEQKEPGKDAERREAQDAAKDQSKAKKEEPEEEADMKAVATSPDGRFLKFDIELGRGSFKTVYKGLDTETWVEVAWCELQDRKLTKVERQRFKEEAEMLKGLQHPNIVRFYDFWESCAKGKRCIVLVTELMTSGTLKTYLKRFKVMKPKVLRSWCRQILKGLLFLHTRTPPIIHRDLKCDNIFITGPTGSVKIGDLGLATLKRASFAKSVIGTPEFMAPEMYEEHYDESVDVYAFGMCMLEMATSEYPYSECQNAAQIYRKVTCGIKPASFEKVTDPEIKEIIGECICKNKEERYEIKDLLSHAFFAEDTGVRVELAEEDHGRKSSIALRLWVEDPKKLKGKPKDNGAIEFTFDLEKETPDDVAQEMIDSGFFHENDLKIVAKSIRDRVALILWRRERIWPRMQSEERRDSECLEKLKAPQAQQVQVTYLSHTGHQVLSEPEEPEADQQPFQQNLPASVTSVASDSTFDSGQGSTVYSDSQSSQQSVIYSSLPDAGPPALQRVYSPPLGEGQPLPHGLPQLAHYQQPSAVSPKLFHPVLPAVPPAPPVVPPHFPEPPMPFPVVPTSVTSLPLGQPPVLAGQQQQPPISQPAALQQVLGSQPVCPLPPAPHLLPQFPAQGSQVAAGSSPLKPLQIPAVPQLPPVAPSQIPQFPVIPAITPLAGLDSLPPNLSDIPAANVPPIPAPSQYFAPAVILPSLPMNPTLPMAPNSPALPMQAVNLPHTTVASLVLPCQPIVPNMPAATIPLLAVAPPGVPTLPPHAAVPPLPQQPVFQSAFQQMLPGDAPSPHQSSQAVSQPQPPPPPPPALQPSAMHPPEPALAAAGAAHQVKHPSAVAPQSLSPLPTVLTLLPRPEPLEQRCVLTALIVLQPMPGHTQFALEAGAQVPVLPVQPSMLVSPPLQLQPELVPPCVAPEGVPQVHGSLATAAPPVPIDPGLPLQPAALLQIQPDLSQPLGQQLPAPCSAAAAGTETSQEEQAIQDKLQALSQGCESYMSPDVASGKEMSDSFEGATGSGKQEGKSSKKHKKSTRARSRQEKSSRPKLTILNASTTCWRVCNTGDKMVECQLETHNHKMVTFKFDLDGDAPEEIATYMVENEFILQSEKETFIEQMKDIIDKAEDMLSEDTEGERSSDQGTSPQQDADRLEMSEEKRQSQMKTPVYQQNVLHTGKRWFIICPVVENPTTDAPEFSPPVPPSAQQVEGPGISKLYRKSDGGGGLDSDFLSFKVHLWFVFSLDPEQSDDQPVSSAVTEAPGVGAGQQLALHAGVSDSPLGAAPALAPAPAPAGVPSLAELPAPALLAPAPTVAEPAAGGGAQPDPTQVPLATSQQQPQAGAAVAGPGAGVSLLQQQNPPGTAESDGEGPPRVDFVDNTIKSLDEKLRNLLYQEYVPTSSASAGTPDTSVPPEQGDSEFNLPPFPEEQAPALALDGREPGYGIPDAGQEVKAAAQPLLDTSEVAGVGAHPSEARGGSASGTGNAPPAILLVVFCLVVAVTWVKLCYFPQVAPASPSSAPQTEASQRSGEAERTAPPARSESVPWRDGAMGNSPRDGSAGSGSCGKQAEAQESGTPAKTIGRFSVISTQDELTLAAPHCLRFSAPPDVYLDELPSSPDVKAAVRRVQTASSVDVLCDQASSDSADEPFPRPPAAAAAAQLSPPSSSTATDLIKKAAAFLQRSGKGGSPGPESPNGQGAKIPTINITSFHSQSSYMSSDNDSEFEDADMKKELQNLREKHMKEIAELQTQQKNEIEALYIRLGKPLPPNLGFLHSAPPSGRRRRTSKNKLKAGKLLNPLVQQLRSGTSSTSNLSDCKDSPHKDSSKWQPGGPEAAAVPPALGKAVQTQQPCSVKASLSSDICSGLGPDGADANASSGQGWTVFHQTSERVTYKSSSKPRTRFLSGPVSLSIWSTLKRLCLGKDHSSRSSTNSLVTCPEPLPQSTLQVQANNSNNKKGTFTDDLHKLVDQWTSKTVGAAQTKPSLNQLKQNQKRQDMEPKANPMQTQNETCGV</sequence>
<feature type="region of interest" description="Disordered" evidence="14">
    <location>
        <begin position="998"/>
        <end position="1046"/>
    </location>
</feature>
<dbReference type="EMBL" id="WEIY01000627">
    <property type="protein sequence ID" value="NXY09732.1"/>
    <property type="molecule type" value="Genomic_DNA"/>
</dbReference>
<evidence type="ECO:0000256" key="13">
    <source>
        <dbReference type="SAM" id="Coils"/>
    </source>
</evidence>
<keyword evidence="5" id="KW-0723">Serine/threonine-protein kinase</keyword>
<dbReference type="SMART" id="SM00220">
    <property type="entry name" value="S_TKc"/>
    <property type="match status" value="1"/>
</dbReference>
<feature type="region of interest" description="Disordered" evidence="14">
    <location>
        <begin position="1676"/>
        <end position="1697"/>
    </location>
</feature>
<dbReference type="InterPro" id="IPR000719">
    <property type="entry name" value="Prot_kinase_dom"/>
</dbReference>
<dbReference type="PROSITE" id="PS00108">
    <property type="entry name" value="PROTEIN_KINASE_ST"/>
    <property type="match status" value="1"/>
</dbReference>
<keyword evidence="6" id="KW-0597">Phosphoprotein</keyword>
<evidence type="ECO:0000256" key="12">
    <source>
        <dbReference type="ARBA" id="ARBA00048679"/>
    </source>
</evidence>
<dbReference type="GO" id="GO:0005524">
    <property type="term" value="F:ATP binding"/>
    <property type="evidence" value="ECO:0007669"/>
    <property type="project" value="UniProtKB-KW"/>
</dbReference>
<feature type="compositionally biased region" description="Low complexity" evidence="14">
    <location>
        <begin position="792"/>
        <end position="803"/>
    </location>
</feature>
<feature type="compositionally biased region" description="Low complexity" evidence="14">
    <location>
        <begin position="1824"/>
        <end position="1833"/>
    </location>
</feature>
<evidence type="ECO:0000256" key="10">
    <source>
        <dbReference type="ARBA" id="ARBA00022840"/>
    </source>
</evidence>
<keyword evidence="8" id="KW-0547">Nucleotide-binding</keyword>
<dbReference type="Pfam" id="PF12202">
    <property type="entry name" value="OSR1_C"/>
    <property type="match status" value="1"/>
</dbReference>
<dbReference type="PROSITE" id="PS50011">
    <property type="entry name" value="PROTEIN_KINASE_DOM"/>
    <property type="match status" value="1"/>
</dbReference>
<feature type="region of interest" description="Disordered" evidence="14">
    <location>
        <begin position="1969"/>
        <end position="2007"/>
    </location>
</feature>
<dbReference type="PANTHER" id="PTHR13902">
    <property type="entry name" value="SERINE/THREONINE-PROTEIN KINASE WNK WITH NO LYSINE -RELATED"/>
    <property type="match status" value="1"/>
</dbReference>